<dbReference type="SMART" id="SM00342">
    <property type="entry name" value="HTH_ARAC"/>
    <property type="match status" value="1"/>
</dbReference>
<feature type="transmembrane region" description="Helical" evidence="4">
    <location>
        <begin position="71"/>
        <end position="92"/>
    </location>
</feature>
<comment type="caution">
    <text evidence="6">The sequence shown here is derived from an EMBL/GenBank/DDBJ whole genome shotgun (WGS) entry which is preliminary data.</text>
</comment>
<dbReference type="PROSITE" id="PS00041">
    <property type="entry name" value="HTH_ARAC_FAMILY_1"/>
    <property type="match status" value="1"/>
</dbReference>
<feature type="transmembrane region" description="Helical" evidence="4">
    <location>
        <begin position="128"/>
        <end position="148"/>
    </location>
</feature>
<dbReference type="EMBL" id="SJST01000002">
    <property type="protein sequence ID" value="TCD15033.1"/>
    <property type="molecule type" value="Genomic_DNA"/>
</dbReference>
<proteinExistence type="predicted"/>
<evidence type="ECO:0000313" key="6">
    <source>
        <dbReference type="EMBL" id="TCD15033.1"/>
    </source>
</evidence>
<sequence>MENPGFTVSLMIEVGLRGGAAAVSVLVAVLLLSIRPLRFVTIFGALFLLGAAVYSVVAFDPVHQMLGVWHIPLKLVAILSPGFFWLFIMALFDDAFRFRAWMAAPLVAMSGLYLACIPYPPAQEFSKVTQFIIALSLMGHVIMLTRRSLKDDLVASRRQFTGIVAILVPFVCLAIGIIEVYELLELRDRIGTHAISALMFVVTMGFALGVAGIRKTLLPEASRPARTAVSGHSAADRFDLARLEELMNDGAYLHPGLTIGELAKRMNMPEHRLRRLINQGLGYRNFAAFINDHRIEEAKRRLSEPETAREQITSIAFDLGYSSLAPFNRAFRQRNGMSPSQFREKALAGV</sequence>
<evidence type="ECO:0000256" key="1">
    <source>
        <dbReference type="ARBA" id="ARBA00023015"/>
    </source>
</evidence>
<feature type="domain" description="HTH araC/xylS-type" evidence="5">
    <location>
        <begin position="241"/>
        <end position="345"/>
    </location>
</feature>
<keyword evidence="4" id="KW-0472">Membrane</keyword>
<name>A0A4R0PE50_9HYPH</name>
<accession>A0A4R0PE50</accession>
<dbReference type="InterPro" id="IPR009057">
    <property type="entry name" value="Homeodomain-like_sf"/>
</dbReference>
<dbReference type="AlphaFoldDB" id="A0A4R0PE50"/>
<dbReference type="Gene3D" id="1.10.10.60">
    <property type="entry name" value="Homeodomain-like"/>
    <property type="match status" value="1"/>
</dbReference>
<organism evidence="6 7">
    <name type="scientific">Oricola cellulosilytica</name>
    <dbReference type="NCBI Taxonomy" id="1429082"/>
    <lineage>
        <taxon>Bacteria</taxon>
        <taxon>Pseudomonadati</taxon>
        <taxon>Pseudomonadota</taxon>
        <taxon>Alphaproteobacteria</taxon>
        <taxon>Hyphomicrobiales</taxon>
        <taxon>Ahrensiaceae</taxon>
        <taxon>Oricola</taxon>
    </lineage>
</organism>
<feature type="transmembrane region" description="Helical" evidence="4">
    <location>
        <begin position="160"/>
        <end position="178"/>
    </location>
</feature>
<dbReference type="SUPFAM" id="SSF46689">
    <property type="entry name" value="Homeodomain-like"/>
    <property type="match status" value="1"/>
</dbReference>
<feature type="transmembrane region" description="Helical" evidence="4">
    <location>
        <begin position="6"/>
        <end position="32"/>
    </location>
</feature>
<dbReference type="PANTHER" id="PTHR43280">
    <property type="entry name" value="ARAC-FAMILY TRANSCRIPTIONAL REGULATOR"/>
    <property type="match status" value="1"/>
</dbReference>
<keyword evidence="2" id="KW-0238">DNA-binding</keyword>
<evidence type="ECO:0000256" key="4">
    <source>
        <dbReference type="SAM" id="Phobius"/>
    </source>
</evidence>
<keyword evidence="7" id="KW-1185">Reference proteome</keyword>
<dbReference type="InterPro" id="IPR018062">
    <property type="entry name" value="HTH_AraC-typ_CS"/>
</dbReference>
<keyword evidence="3" id="KW-0804">Transcription</keyword>
<keyword evidence="4" id="KW-0812">Transmembrane</keyword>
<dbReference type="RefSeq" id="WP_131566509.1">
    <property type="nucleotide sequence ID" value="NZ_SJST01000002.1"/>
</dbReference>
<feature type="transmembrane region" description="Helical" evidence="4">
    <location>
        <begin position="190"/>
        <end position="213"/>
    </location>
</feature>
<feature type="transmembrane region" description="Helical" evidence="4">
    <location>
        <begin position="104"/>
        <end position="122"/>
    </location>
</feature>
<dbReference type="InterPro" id="IPR020449">
    <property type="entry name" value="Tscrpt_reg_AraC-type_HTH"/>
</dbReference>
<dbReference type="OrthoDB" id="9816011at2"/>
<dbReference type="GO" id="GO:0003700">
    <property type="term" value="F:DNA-binding transcription factor activity"/>
    <property type="evidence" value="ECO:0007669"/>
    <property type="project" value="InterPro"/>
</dbReference>
<feature type="transmembrane region" description="Helical" evidence="4">
    <location>
        <begin position="39"/>
        <end position="59"/>
    </location>
</feature>
<dbReference type="Proteomes" id="UP000291301">
    <property type="component" value="Unassembled WGS sequence"/>
</dbReference>
<evidence type="ECO:0000256" key="2">
    <source>
        <dbReference type="ARBA" id="ARBA00023125"/>
    </source>
</evidence>
<gene>
    <name evidence="6" type="ORF">E0D97_05650</name>
</gene>
<dbReference type="PROSITE" id="PS01124">
    <property type="entry name" value="HTH_ARAC_FAMILY_2"/>
    <property type="match status" value="1"/>
</dbReference>
<dbReference type="PRINTS" id="PR00032">
    <property type="entry name" value="HTHARAC"/>
</dbReference>
<dbReference type="PANTHER" id="PTHR43280:SF29">
    <property type="entry name" value="ARAC-FAMILY TRANSCRIPTIONAL REGULATOR"/>
    <property type="match status" value="1"/>
</dbReference>
<evidence type="ECO:0000313" key="7">
    <source>
        <dbReference type="Proteomes" id="UP000291301"/>
    </source>
</evidence>
<keyword evidence="4" id="KW-1133">Transmembrane helix</keyword>
<keyword evidence="1" id="KW-0805">Transcription regulation</keyword>
<dbReference type="GO" id="GO:0043565">
    <property type="term" value="F:sequence-specific DNA binding"/>
    <property type="evidence" value="ECO:0007669"/>
    <property type="project" value="InterPro"/>
</dbReference>
<evidence type="ECO:0000256" key="3">
    <source>
        <dbReference type="ARBA" id="ARBA00023163"/>
    </source>
</evidence>
<reference evidence="6 7" key="1">
    <citation type="journal article" date="2015" name="Antonie Van Leeuwenhoek">
        <title>Oricola cellulosilytica gen. nov., sp. nov., a cellulose-degrading bacterium of the family Phyllobacteriaceae isolated from surface seashore water, and emended descriptions of Mesorhizobium loti and Phyllobacterium myrsinacearum.</title>
        <authorList>
            <person name="Hameed A."/>
            <person name="Shahina M."/>
            <person name="Lai W.A."/>
            <person name="Lin S.Y."/>
            <person name="Young L.S."/>
            <person name="Liu Y.C."/>
            <person name="Hsu Y.H."/>
            <person name="Young C.C."/>
        </authorList>
    </citation>
    <scope>NUCLEOTIDE SEQUENCE [LARGE SCALE GENOMIC DNA]</scope>
    <source>
        <strain evidence="6 7">KCTC 52183</strain>
    </source>
</reference>
<protein>
    <submittedName>
        <fullName evidence="6">AraC family transcriptional regulator</fullName>
    </submittedName>
</protein>
<dbReference type="InterPro" id="IPR018060">
    <property type="entry name" value="HTH_AraC"/>
</dbReference>
<evidence type="ECO:0000259" key="5">
    <source>
        <dbReference type="PROSITE" id="PS01124"/>
    </source>
</evidence>
<dbReference type="Pfam" id="PF12833">
    <property type="entry name" value="HTH_18"/>
    <property type="match status" value="1"/>
</dbReference>